<dbReference type="RefSeq" id="XP_033653807.1">
    <property type="nucleotide sequence ID" value="XM_033802897.1"/>
</dbReference>
<dbReference type="GeneID" id="54556072"/>
<dbReference type="AlphaFoldDB" id="A0A6A6JJW0"/>
<proteinExistence type="predicted"/>
<dbReference type="Proteomes" id="UP000800097">
    <property type="component" value="Unassembled WGS sequence"/>
</dbReference>
<evidence type="ECO:0000313" key="2">
    <source>
        <dbReference type="EMBL" id="KAF2276268.1"/>
    </source>
</evidence>
<protein>
    <submittedName>
        <fullName evidence="2">Uncharacterized protein</fullName>
    </submittedName>
</protein>
<keyword evidence="3" id="KW-1185">Reference proteome</keyword>
<organism evidence="2 3">
    <name type="scientific">Westerdykella ornata</name>
    <dbReference type="NCBI Taxonomy" id="318751"/>
    <lineage>
        <taxon>Eukaryota</taxon>
        <taxon>Fungi</taxon>
        <taxon>Dikarya</taxon>
        <taxon>Ascomycota</taxon>
        <taxon>Pezizomycotina</taxon>
        <taxon>Dothideomycetes</taxon>
        <taxon>Pleosporomycetidae</taxon>
        <taxon>Pleosporales</taxon>
        <taxon>Sporormiaceae</taxon>
        <taxon>Westerdykella</taxon>
    </lineage>
</organism>
<reference evidence="2" key="1">
    <citation type="journal article" date="2020" name="Stud. Mycol.">
        <title>101 Dothideomycetes genomes: a test case for predicting lifestyles and emergence of pathogens.</title>
        <authorList>
            <person name="Haridas S."/>
            <person name="Albert R."/>
            <person name="Binder M."/>
            <person name="Bloem J."/>
            <person name="Labutti K."/>
            <person name="Salamov A."/>
            <person name="Andreopoulos B."/>
            <person name="Baker S."/>
            <person name="Barry K."/>
            <person name="Bills G."/>
            <person name="Bluhm B."/>
            <person name="Cannon C."/>
            <person name="Castanera R."/>
            <person name="Culley D."/>
            <person name="Daum C."/>
            <person name="Ezra D."/>
            <person name="Gonzalez J."/>
            <person name="Henrissat B."/>
            <person name="Kuo A."/>
            <person name="Liang C."/>
            <person name="Lipzen A."/>
            <person name="Lutzoni F."/>
            <person name="Magnuson J."/>
            <person name="Mondo S."/>
            <person name="Nolan M."/>
            <person name="Ohm R."/>
            <person name="Pangilinan J."/>
            <person name="Park H.-J."/>
            <person name="Ramirez L."/>
            <person name="Alfaro M."/>
            <person name="Sun H."/>
            <person name="Tritt A."/>
            <person name="Yoshinaga Y."/>
            <person name="Zwiers L.-H."/>
            <person name="Turgeon B."/>
            <person name="Goodwin S."/>
            <person name="Spatafora J."/>
            <person name="Crous P."/>
            <person name="Grigoriev I."/>
        </authorList>
    </citation>
    <scope>NUCLEOTIDE SEQUENCE</scope>
    <source>
        <strain evidence="2">CBS 379.55</strain>
    </source>
</reference>
<sequence length="202" mass="22227">MIYPTNGWLQASDSPKSSRKPESIVHRNKVSQGRQGTREAHSRSRVSNDGWSSYYLYQYSTYCTVPCRVWIHHPAAANSWDRRCGSREPPAACHAQRAVSHKEQHPRASVFSKSDRGSLGLDERSGEPMTRTRNRPATALELSGLAGPSASTLFRKNHQPNVASRKNIGTGCASLPGLGTGLPCRPLLSKVPWPRACRGPVL</sequence>
<dbReference type="EMBL" id="ML986494">
    <property type="protein sequence ID" value="KAF2276268.1"/>
    <property type="molecule type" value="Genomic_DNA"/>
</dbReference>
<feature type="compositionally biased region" description="Basic and acidic residues" evidence="1">
    <location>
        <begin position="113"/>
        <end position="126"/>
    </location>
</feature>
<name>A0A6A6JJW0_WESOR</name>
<feature type="region of interest" description="Disordered" evidence="1">
    <location>
        <begin position="98"/>
        <end position="137"/>
    </location>
</feature>
<evidence type="ECO:0000256" key="1">
    <source>
        <dbReference type="SAM" id="MobiDB-lite"/>
    </source>
</evidence>
<accession>A0A6A6JJW0</accession>
<evidence type="ECO:0000313" key="3">
    <source>
        <dbReference type="Proteomes" id="UP000800097"/>
    </source>
</evidence>
<gene>
    <name evidence="2" type="ORF">EI97DRAFT_53903</name>
</gene>
<feature type="region of interest" description="Disordered" evidence="1">
    <location>
        <begin position="1"/>
        <end position="45"/>
    </location>
</feature>